<sequence>MKSRPSDQAMKQLIRRLSKVADSSNSPSFTSSSKTPRHRSDVPHGHLPVYVGDDLERFVVRADMLSRPIFVELLRRSAAEYGYEQSGVLRIPCAASLFRRVLQALRDGDDGDVSLPD</sequence>
<dbReference type="Pfam" id="PF02519">
    <property type="entry name" value="Auxin_inducible"/>
    <property type="match status" value="1"/>
</dbReference>
<reference evidence="3" key="1">
    <citation type="journal article" date="2023" name="Nat. Commun.">
        <title>Diploid and tetraploid genomes of Acorus and the evolution of monocots.</title>
        <authorList>
            <person name="Ma L."/>
            <person name="Liu K.W."/>
            <person name="Li Z."/>
            <person name="Hsiao Y.Y."/>
            <person name="Qi Y."/>
            <person name="Fu T."/>
            <person name="Tang G.D."/>
            <person name="Zhang D."/>
            <person name="Sun W.H."/>
            <person name="Liu D.K."/>
            <person name="Li Y."/>
            <person name="Chen G.Z."/>
            <person name="Liu X.D."/>
            <person name="Liao X.Y."/>
            <person name="Jiang Y.T."/>
            <person name="Yu X."/>
            <person name="Hao Y."/>
            <person name="Huang J."/>
            <person name="Zhao X.W."/>
            <person name="Ke S."/>
            <person name="Chen Y.Y."/>
            <person name="Wu W.L."/>
            <person name="Hsu J.L."/>
            <person name="Lin Y.F."/>
            <person name="Huang M.D."/>
            <person name="Li C.Y."/>
            <person name="Huang L."/>
            <person name="Wang Z.W."/>
            <person name="Zhao X."/>
            <person name="Zhong W.Y."/>
            <person name="Peng D.H."/>
            <person name="Ahmad S."/>
            <person name="Lan S."/>
            <person name="Zhang J.S."/>
            <person name="Tsai W.C."/>
            <person name="Van de Peer Y."/>
            <person name="Liu Z.J."/>
        </authorList>
    </citation>
    <scope>NUCLEOTIDE SEQUENCE</scope>
    <source>
        <strain evidence="3">SCP</strain>
    </source>
</reference>
<protein>
    <submittedName>
        <fullName evidence="3">Uncharacterized protein</fullName>
    </submittedName>
</protein>
<proteinExistence type="inferred from homology"/>
<dbReference type="PANTHER" id="PTHR31374:SF198">
    <property type="entry name" value="AUXIN-RESPONSIVE PROTEIN SAUR72"/>
    <property type="match status" value="1"/>
</dbReference>
<evidence type="ECO:0000256" key="2">
    <source>
        <dbReference type="SAM" id="MobiDB-lite"/>
    </source>
</evidence>
<feature type="region of interest" description="Disordered" evidence="2">
    <location>
        <begin position="17"/>
        <end position="46"/>
    </location>
</feature>
<accession>A0AAV9BVN1</accession>
<dbReference type="PANTHER" id="PTHR31374">
    <property type="entry name" value="AUXIN-INDUCED PROTEIN-LIKE-RELATED"/>
    <property type="match status" value="1"/>
</dbReference>
<dbReference type="GO" id="GO:0009733">
    <property type="term" value="P:response to auxin"/>
    <property type="evidence" value="ECO:0007669"/>
    <property type="project" value="InterPro"/>
</dbReference>
<dbReference type="Proteomes" id="UP001179952">
    <property type="component" value="Unassembled WGS sequence"/>
</dbReference>
<feature type="compositionally biased region" description="Low complexity" evidence="2">
    <location>
        <begin position="23"/>
        <end position="33"/>
    </location>
</feature>
<dbReference type="EMBL" id="JAUJYN010000001">
    <property type="protein sequence ID" value="KAK1280795.1"/>
    <property type="molecule type" value="Genomic_DNA"/>
</dbReference>
<evidence type="ECO:0000313" key="4">
    <source>
        <dbReference type="Proteomes" id="UP001179952"/>
    </source>
</evidence>
<keyword evidence="4" id="KW-1185">Reference proteome</keyword>
<evidence type="ECO:0000313" key="3">
    <source>
        <dbReference type="EMBL" id="KAK1280795.1"/>
    </source>
</evidence>
<comment type="caution">
    <text evidence="3">The sequence shown here is derived from an EMBL/GenBank/DDBJ whole genome shotgun (WGS) entry which is preliminary data.</text>
</comment>
<reference evidence="3" key="2">
    <citation type="submission" date="2023-06" db="EMBL/GenBank/DDBJ databases">
        <authorList>
            <person name="Ma L."/>
            <person name="Liu K.-W."/>
            <person name="Li Z."/>
            <person name="Hsiao Y.-Y."/>
            <person name="Qi Y."/>
            <person name="Fu T."/>
            <person name="Tang G."/>
            <person name="Zhang D."/>
            <person name="Sun W.-H."/>
            <person name="Liu D.-K."/>
            <person name="Li Y."/>
            <person name="Chen G.-Z."/>
            <person name="Liu X.-D."/>
            <person name="Liao X.-Y."/>
            <person name="Jiang Y.-T."/>
            <person name="Yu X."/>
            <person name="Hao Y."/>
            <person name="Huang J."/>
            <person name="Zhao X.-W."/>
            <person name="Ke S."/>
            <person name="Chen Y.-Y."/>
            <person name="Wu W.-L."/>
            <person name="Hsu J.-L."/>
            <person name="Lin Y.-F."/>
            <person name="Huang M.-D."/>
            <person name="Li C.-Y."/>
            <person name="Huang L."/>
            <person name="Wang Z.-W."/>
            <person name="Zhao X."/>
            <person name="Zhong W.-Y."/>
            <person name="Peng D.-H."/>
            <person name="Ahmad S."/>
            <person name="Lan S."/>
            <person name="Zhang J.-S."/>
            <person name="Tsai W.-C."/>
            <person name="Van De Peer Y."/>
            <person name="Liu Z.-J."/>
        </authorList>
    </citation>
    <scope>NUCLEOTIDE SEQUENCE</scope>
    <source>
        <strain evidence="3">SCP</strain>
        <tissue evidence="3">Leaves</tissue>
    </source>
</reference>
<name>A0AAV9BVN1_ACOGR</name>
<dbReference type="AlphaFoldDB" id="A0AAV9BVN1"/>
<organism evidence="3 4">
    <name type="scientific">Acorus gramineus</name>
    <name type="common">Dwarf sweet flag</name>
    <dbReference type="NCBI Taxonomy" id="55184"/>
    <lineage>
        <taxon>Eukaryota</taxon>
        <taxon>Viridiplantae</taxon>
        <taxon>Streptophyta</taxon>
        <taxon>Embryophyta</taxon>
        <taxon>Tracheophyta</taxon>
        <taxon>Spermatophyta</taxon>
        <taxon>Magnoliopsida</taxon>
        <taxon>Liliopsida</taxon>
        <taxon>Acoraceae</taxon>
        <taxon>Acorus</taxon>
    </lineage>
</organism>
<dbReference type="InterPro" id="IPR003676">
    <property type="entry name" value="SAUR_fam"/>
</dbReference>
<comment type="similarity">
    <text evidence="1">Belongs to the ARG7 family.</text>
</comment>
<evidence type="ECO:0000256" key="1">
    <source>
        <dbReference type="ARBA" id="ARBA00006974"/>
    </source>
</evidence>
<gene>
    <name evidence="3" type="ORF">QJS04_geneDACA018868</name>
</gene>